<protein>
    <submittedName>
        <fullName evidence="3">Septum formation initiator</fullName>
    </submittedName>
</protein>
<feature type="transmembrane region" description="Helical" evidence="2">
    <location>
        <begin position="12"/>
        <end position="33"/>
    </location>
</feature>
<organism evidence="3 4">
    <name type="scientific">Planosporangium thailandense</name>
    <dbReference type="NCBI Taxonomy" id="765197"/>
    <lineage>
        <taxon>Bacteria</taxon>
        <taxon>Bacillati</taxon>
        <taxon>Actinomycetota</taxon>
        <taxon>Actinomycetes</taxon>
        <taxon>Micromonosporales</taxon>
        <taxon>Micromonosporaceae</taxon>
        <taxon>Planosporangium</taxon>
    </lineage>
</organism>
<keyword evidence="2" id="KW-0812">Transmembrane</keyword>
<evidence type="ECO:0000256" key="2">
    <source>
        <dbReference type="SAM" id="Phobius"/>
    </source>
</evidence>
<sequence length="183" mass="18235">MTGRVRRLVASALAWIVGAVAAVAVGVLALSMIGDDLTSRTAQPLSPDTVAREASAAPAASAPPVSAPSGSARLVPAPATSAPSGAGAPATAAAQPTRGTTDVDRLVSSPGGSAVARCAGGRAYLLSWSPEQGYRTDDVARGPAAVARVRFESHTDKVVLSVRCGDDGPQATVTRRADDHGDG</sequence>
<reference evidence="3 4" key="1">
    <citation type="submission" date="2020-03" db="EMBL/GenBank/DDBJ databases">
        <title>WGS of the type strain of Planosporangium spp.</title>
        <authorList>
            <person name="Thawai C."/>
        </authorList>
    </citation>
    <scope>NUCLEOTIDE SEQUENCE [LARGE SCALE GENOMIC DNA]</scope>
    <source>
        <strain evidence="3 4">TBRC 5610</strain>
    </source>
</reference>
<comment type="caution">
    <text evidence="3">The sequence shown here is derived from an EMBL/GenBank/DDBJ whole genome shotgun (WGS) entry which is preliminary data.</text>
</comment>
<gene>
    <name evidence="3" type="ORF">HC031_29400</name>
</gene>
<dbReference type="RefSeq" id="WP_167928703.1">
    <property type="nucleotide sequence ID" value="NZ_JAATVY010000037.1"/>
</dbReference>
<feature type="region of interest" description="Disordered" evidence="1">
    <location>
        <begin position="46"/>
        <end position="112"/>
    </location>
</feature>
<feature type="compositionally biased region" description="Low complexity" evidence="1">
    <location>
        <begin position="54"/>
        <end position="100"/>
    </location>
</feature>
<name>A0ABX0Y5W1_9ACTN</name>
<accession>A0ABX0Y5W1</accession>
<evidence type="ECO:0000256" key="1">
    <source>
        <dbReference type="SAM" id="MobiDB-lite"/>
    </source>
</evidence>
<dbReference type="Proteomes" id="UP000722989">
    <property type="component" value="Unassembled WGS sequence"/>
</dbReference>
<proteinExistence type="predicted"/>
<dbReference type="EMBL" id="JAATVY010000037">
    <property type="protein sequence ID" value="NJC73799.1"/>
    <property type="molecule type" value="Genomic_DNA"/>
</dbReference>
<evidence type="ECO:0000313" key="3">
    <source>
        <dbReference type="EMBL" id="NJC73799.1"/>
    </source>
</evidence>
<keyword evidence="2" id="KW-0472">Membrane</keyword>
<keyword evidence="2" id="KW-1133">Transmembrane helix</keyword>
<keyword evidence="4" id="KW-1185">Reference proteome</keyword>
<evidence type="ECO:0000313" key="4">
    <source>
        <dbReference type="Proteomes" id="UP000722989"/>
    </source>
</evidence>